<organism evidence="1 2">
    <name type="scientific">Rhodococcus rhodochrous</name>
    <dbReference type="NCBI Taxonomy" id="1829"/>
    <lineage>
        <taxon>Bacteria</taxon>
        <taxon>Bacillati</taxon>
        <taxon>Actinomycetota</taxon>
        <taxon>Actinomycetes</taxon>
        <taxon>Mycobacteriales</taxon>
        <taxon>Nocardiaceae</taxon>
        <taxon>Rhodococcus</taxon>
    </lineage>
</organism>
<comment type="caution">
    <text evidence="1">The sequence shown here is derived from an EMBL/GenBank/DDBJ whole genome shotgun (WGS) entry which is preliminary data.</text>
</comment>
<protein>
    <submittedName>
        <fullName evidence="1">Uncharacterized protein</fullName>
    </submittedName>
</protein>
<evidence type="ECO:0000313" key="1">
    <source>
        <dbReference type="EMBL" id="MCD2114404.1"/>
    </source>
</evidence>
<evidence type="ECO:0000313" key="2">
    <source>
        <dbReference type="Proteomes" id="UP001198630"/>
    </source>
</evidence>
<sequence>MTLTPPQWTTPTDYRSLMRLRRALPAPILHKALGTLFEDIDLHTLAVRGTHLARRAPADTAAAAELAAIARVLAEVVASPSAARITTTIAALRTRIGHTHRNGFELLMFAYRDLLDDPCARHYGADAQAAAPAHPHDTRWNEAAAS</sequence>
<reference evidence="1" key="1">
    <citation type="submission" date="2021-11" db="EMBL/GenBank/DDBJ databases">
        <title>Development of a sustainable strategy for remediation of hydrocarbon-contaminated territories based on the waste exchange concept.</title>
        <authorList>
            <person name="Elkin A."/>
        </authorList>
    </citation>
    <scope>NUCLEOTIDE SEQUENCE</scope>
    <source>
        <strain evidence="1">IEGM 757</strain>
    </source>
</reference>
<name>A0AAW4XNC8_RHORH</name>
<gene>
    <name evidence="1" type="ORF">LQ384_25165</name>
</gene>
<dbReference type="EMBL" id="JAJNCO010000020">
    <property type="protein sequence ID" value="MCD2114404.1"/>
    <property type="molecule type" value="Genomic_DNA"/>
</dbReference>
<dbReference type="AlphaFoldDB" id="A0AAW4XNC8"/>
<dbReference type="RefSeq" id="WP_012476936.1">
    <property type="nucleotide sequence ID" value="NZ_JAJNCO010000020.1"/>
</dbReference>
<dbReference type="Proteomes" id="UP001198630">
    <property type="component" value="Unassembled WGS sequence"/>
</dbReference>
<proteinExistence type="predicted"/>
<accession>A0AAW4XNC8</accession>